<evidence type="ECO:0000313" key="2">
    <source>
        <dbReference type="Proteomes" id="UP000198629"/>
    </source>
</evidence>
<dbReference type="Proteomes" id="UP000198629">
    <property type="component" value="Unassembled WGS sequence"/>
</dbReference>
<dbReference type="RefSeq" id="WP_091472057.1">
    <property type="nucleotide sequence ID" value="NZ_FNFX01000004.1"/>
</dbReference>
<dbReference type="OrthoDB" id="8537137at2"/>
<name>A0A1G9DXR1_9PROT</name>
<organism evidence="1 2">
    <name type="scientific">Methylophilus rhizosphaerae</name>
    <dbReference type="NCBI Taxonomy" id="492660"/>
    <lineage>
        <taxon>Bacteria</taxon>
        <taxon>Pseudomonadati</taxon>
        <taxon>Pseudomonadota</taxon>
        <taxon>Betaproteobacteria</taxon>
        <taxon>Nitrosomonadales</taxon>
        <taxon>Methylophilaceae</taxon>
        <taxon>Methylophilus</taxon>
    </lineage>
</organism>
<dbReference type="AlphaFoldDB" id="A0A1G9DXR1"/>
<gene>
    <name evidence="1" type="ORF">SAMN05192566_2048</name>
</gene>
<protein>
    <submittedName>
        <fullName evidence="1">Uncharacterized protein</fullName>
    </submittedName>
</protein>
<accession>A0A1G9DXR1</accession>
<dbReference type="EMBL" id="FNFX01000004">
    <property type="protein sequence ID" value="SDK68610.1"/>
    <property type="molecule type" value="Genomic_DNA"/>
</dbReference>
<reference evidence="2" key="1">
    <citation type="submission" date="2016-10" db="EMBL/GenBank/DDBJ databases">
        <authorList>
            <person name="Varghese N."/>
            <person name="Submissions S."/>
        </authorList>
    </citation>
    <scope>NUCLEOTIDE SEQUENCE [LARGE SCALE GENOMIC DNA]</scope>
    <source>
        <strain evidence="2">CBMB127</strain>
    </source>
</reference>
<keyword evidence="2" id="KW-1185">Reference proteome</keyword>
<proteinExistence type="predicted"/>
<evidence type="ECO:0000313" key="1">
    <source>
        <dbReference type="EMBL" id="SDK68610.1"/>
    </source>
</evidence>
<sequence>MAPNAFAEQIFEVLSFSIDQACRELDWSNVSRDTLAFGFTQTDVSTSFSYAQRFDLTIAPNLSLCLHYRSFAPSGPFNALPAISRFEVILVEGDDVVKSYQNGFDEPSRGGDQTIWHELSFA</sequence>